<protein>
    <recommendedName>
        <fullName evidence="2">IgGFc-binding protein N-terminal domain-containing protein</fullName>
    </recommendedName>
</protein>
<evidence type="ECO:0000259" key="2">
    <source>
        <dbReference type="Pfam" id="PF17517"/>
    </source>
</evidence>
<dbReference type="eggNOG" id="COG5276">
    <property type="taxonomic scope" value="Bacteria"/>
</dbReference>
<dbReference type="eggNOG" id="COG2304">
    <property type="taxonomic scope" value="Bacteria"/>
</dbReference>
<dbReference type="Proteomes" id="UP000006228">
    <property type="component" value="Unassembled WGS sequence"/>
</dbReference>
<sequence>MLNYIKTFTSLLVLILLFPLTGYAQVDSRGKEFVLAFPKNYEARGTRSLFISSEHDAEGTVTVNGLATVEPFSLKANEVKRIELPIQVESMSSDAVSQRGVRVVANQEVSVYGLNQYQHTTDAYLGLPIDSLGVNYIVASYQPTWSSMPSQLTVVAAYDDTNVTITPSKNAGSRAAGQPYTITLDRDETYYLEATQDLTGSSISSDLPVAVFGGVRCVNIPSNVSACDHVVEMIPPVSTWGQSFHTFPLATRRNGEVFRVIASDDNTAVTINGSVVVQLQEGEFFETVLRAASVVETNAPSLLVQYSPGSSFDGVTSDPFMMIVPPSEQFLSEYSFTSLGSDSGFTNGFVSVVIPTDGVGDLSLNGELVNAESFSPIGASGYSGAQIKLNQGSHVIAGTMPFGIYAYGFGSYDSYGYTGGMAFEFINPKGDRFAPNVVLVQLGDAIQGIAGDSEDLNLNGILDEGEDLNQNQIIDRRTEDVNGNGVLDEGEDLNQDGVLDVDTGIFRVTLSDDSENLKLDTAAFVPGALEVNFQVTLLDDSAPGTGTLIVSDGAGNKVERLLVLNNAPTMSDVTVFSLLSTTDIDLDLTSFAREPDRISQLEGTTVLEWDFVNFSIAQQVDMGYELVVTNLKPNETRIVTQDLVLEYTNVDGDRIRNELGQQVIEVANSVFDLIANIDKSIYISGENVVITGNVFNLSSFPADASLQLYIKDDQGYVVAVLKDITVAQLEQGVALQIDDAMFNTDGIILGDYQVVAVLTDQLSGVPIEVTRPFTVTAENGQFADIKASLSTDKPVYGQWDTVQIDVSAQNLADYSVVENATGYLSLTRPNQPAVVIETVTLPSLSSQLYRQYQVTLPLDRASVGDYTLLWEVRNSDHQILAATEASFAVAASISNSILGEVTLDKTKLFYADANQCHLSTTNRGTSDIVDLPVKYTVINVESEVVVHEVTKTLSLTELETHTDTLDLNTKVASGYYICAVQVQLDGQWKDVGAEKFEVIIDVSLTERFGEVLILQDPATDNLNDPHGPDGVTLPAQQTATVAALKALGWQVNYLTDEDEFVSALSTDSADLILVVPELALLTDETQRLLNYHTFLGDGAFVSQRVAFRQPLLAQMLGLEVARTQPDVMGIQQSENGTVWQFVYPDSAYTFHPVGAAEVAGYQLSEDGMRWQYTDGQQCLVTQTPPALSWFEFGRGKASYAGFDLLAQSLDKAYIPLFNQTMESLYQTEYQLWQAQPKPITFTLKSSTSPVLGKLKLSLSPGLVMVDSGQMSADGGGWTLPFDLGQQPITSTTITVVGMQPGAEKIQLVVVTGEGEHLQEQESRLLAVTVNAVASLDTFVTAVKLEIEAQPRSLALKMANLALERAVNAHYKGKEPEAARLLDEVIMYLHQVELSDESILMSIIKHRLTLPPINDVDQCSDDDCDDDEEENEDE</sequence>
<dbReference type="Pfam" id="PF17517">
    <property type="entry name" value="IgGFc_binding"/>
    <property type="match status" value="1"/>
</dbReference>
<feature type="region of interest" description="Disordered" evidence="1">
    <location>
        <begin position="1414"/>
        <end position="1433"/>
    </location>
</feature>
<evidence type="ECO:0000256" key="1">
    <source>
        <dbReference type="SAM" id="MobiDB-lite"/>
    </source>
</evidence>
<dbReference type="RefSeq" id="WP_008075706.1">
    <property type="nucleotide sequence ID" value="NZ_AEVT01000053.1"/>
</dbReference>
<evidence type="ECO:0000313" key="3">
    <source>
        <dbReference type="EMBL" id="EGA70883.1"/>
    </source>
</evidence>
<feature type="domain" description="IgGFc-binding protein N-terminal" evidence="2">
    <location>
        <begin position="122"/>
        <end position="408"/>
    </location>
</feature>
<reference evidence="3 4" key="1">
    <citation type="journal article" date="2012" name="Int. J. Syst. Evol. Microbiol.">
        <title>Vibrio caribbeanicus sp. nov., isolated from the marine sponge Scleritoderma cyanea.</title>
        <authorList>
            <person name="Hoffmann M."/>
            <person name="Monday S.R."/>
            <person name="Allard M.W."/>
            <person name="Strain E.A."/>
            <person name="Whittaker P."/>
            <person name="Naum M."/>
            <person name="McCarthy P.J."/>
            <person name="Lopez J.V."/>
            <person name="Fischer M."/>
            <person name="Brown E.W."/>
        </authorList>
    </citation>
    <scope>NUCLEOTIDE SEQUENCE [LARGE SCALE GENOMIC DNA]</scope>
    <source>
        <strain evidence="4">DSMZ 21326</strain>
    </source>
</reference>
<dbReference type="eggNOG" id="COG3291">
    <property type="taxonomic scope" value="Bacteria"/>
</dbReference>
<dbReference type="PANTHER" id="PTHR46534:SF2">
    <property type="entry name" value="VWFD DOMAIN-CONTAINING PROTEIN"/>
    <property type="match status" value="1"/>
</dbReference>
<comment type="caution">
    <text evidence="3">The sequence shown here is derived from an EMBL/GenBank/DDBJ whole genome shotgun (WGS) entry which is preliminary data.</text>
</comment>
<proteinExistence type="predicted"/>
<accession>E8M532</accession>
<dbReference type="EMBL" id="AEVT01000053">
    <property type="protein sequence ID" value="EGA70883.1"/>
    <property type="molecule type" value="Genomic_DNA"/>
</dbReference>
<evidence type="ECO:0000313" key="4">
    <source>
        <dbReference type="Proteomes" id="UP000006228"/>
    </source>
</evidence>
<dbReference type="InterPro" id="IPR035234">
    <property type="entry name" value="IgGFc-bd_N"/>
</dbReference>
<organism evidence="3 4">
    <name type="scientific">Vibrio sinaloensis DSM 21326</name>
    <dbReference type="NCBI Taxonomy" id="945550"/>
    <lineage>
        <taxon>Bacteria</taxon>
        <taxon>Pseudomonadati</taxon>
        <taxon>Pseudomonadota</taxon>
        <taxon>Gammaproteobacteria</taxon>
        <taxon>Vibrionales</taxon>
        <taxon>Vibrionaceae</taxon>
        <taxon>Vibrio</taxon>
        <taxon>Vibrio oreintalis group</taxon>
    </lineage>
</organism>
<dbReference type="OrthoDB" id="5378341at2"/>
<feature type="compositionally biased region" description="Acidic residues" evidence="1">
    <location>
        <begin position="1417"/>
        <end position="1433"/>
    </location>
</feature>
<name>E8M532_PHOS4</name>
<gene>
    <name evidence="3" type="ORF">VISI1226_16628</name>
</gene>
<dbReference type="PANTHER" id="PTHR46534">
    <property type="entry name" value="IGGFC_BINDING DOMAIN-CONTAINING PROTEIN"/>
    <property type="match status" value="1"/>
</dbReference>
<dbReference type="GeneID" id="95571700"/>